<dbReference type="SUPFAM" id="SSF50939">
    <property type="entry name" value="Sialidases"/>
    <property type="match status" value="1"/>
</dbReference>
<evidence type="ECO:0000313" key="3">
    <source>
        <dbReference type="EMBL" id="EKF28981.1"/>
    </source>
</evidence>
<feature type="domain" description="Sialidase" evidence="2">
    <location>
        <begin position="98"/>
        <end position="304"/>
    </location>
</feature>
<keyword evidence="4" id="KW-1185">Reference proteome</keyword>
<accession>K2N309</accession>
<evidence type="ECO:0000313" key="4">
    <source>
        <dbReference type="Proteomes" id="UP000007350"/>
    </source>
</evidence>
<dbReference type="AlphaFoldDB" id="K2N309"/>
<dbReference type="Gene3D" id="2.120.10.10">
    <property type="match status" value="1"/>
</dbReference>
<evidence type="ECO:0000259" key="2">
    <source>
        <dbReference type="Pfam" id="PF13859"/>
    </source>
</evidence>
<reference evidence="3 4" key="1">
    <citation type="journal article" date="2012" name="BMC Genomics">
        <title>Comparative genomic analysis of human infective Trypanosoma cruzi lineages with the bat-restricted subspecies T. cruzi marinkellei.</title>
        <authorList>
            <person name="Franzen O."/>
            <person name="Talavera-Lopez C."/>
            <person name="Ochaya S."/>
            <person name="Butler C.E."/>
            <person name="Messenger L.A."/>
            <person name="Lewis M.D."/>
            <person name="Llewellyn M.S."/>
            <person name="Marinkelle C.J."/>
            <person name="Tyler K.M."/>
            <person name="Miles M.A."/>
            <person name="Andersson B."/>
        </authorList>
    </citation>
    <scope>NUCLEOTIDE SEQUENCE [LARGE SCALE GENOMIC DNA]</scope>
    <source>
        <strain evidence="3 4">B7</strain>
    </source>
</reference>
<feature type="region of interest" description="Disordered" evidence="1">
    <location>
        <begin position="1"/>
        <end position="40"/>
    </location>
</feature>
<feature type="compositionally biased region" description="Basic and acidic residues" evidence="1">
    <location>
        <begin position="25"/>
        <end position="36"/>
    </location>
</feature>
<dbReference type="EMBL" id="AHKC01014323">
    <property type="protein sequence ID" value="EKF28981.1"/>
    <property type="molecule type" value="Genomic_DNA"/>
</dbReference>
<dbReference type="Proteomes" id="UP000007350">
    <property type="component" value="Unassembled WGS sequence"/>
</dbReference>
<dbReference type="InterPro" id="IPR036278">
    <property type="entry name" value="Sialidase_sf"/>
</dbReference>
<sequence>MLSRVAAVMAPRTPNRRRVTGSSGRRREGRESERQRPNMSRRVVTSAVLLLVAIMFCGSGAVPTEASKSGDKIIFQGEESFSDAENATLKQAFDSFRAPSLVYVNGVVVATVEAHYTNRTNGKSCVSIASKSMKSDGRTWSKGSAIVFDHYDVRIDRLLRPTTIVKENGYEVNALVGGYDTSGAPLTNVDGGYWMPIIADGNVLRGKDDKEFQWNHIKSTTKLQDVKDHSTKPKRFKEFLGGGGAGIKMEKDGRYVLPIQALKNNGKNVSLVILAEKSSSGWAFSSDTSRDGCIQPAVLEWEDEE</sequence>
<gene>
    <name evidence="3" type="ORF">MOQ_007251</name>
</gene>
<dbReference type="InterPro" id="IPR011040">
    <property type="entry name" value="Sialidase"/>
</dbReference>
<organism evidence="3 4">
    <name type="scientific">Trypanosoma cruzi marinkellei</name>
    <dbReference type="NCBI Taxonomy" id="85056"/>
    <lineage>
        <taxon>Eukaryota</taxon>
        <taxon>Discoba</taxon>
        <taxon>Euglenozoa</taxon>
        <taxon>Kinetoplastea</taxon>
        <taxon>Metakinetoplastina</taxon>
        <taxon>Trypanosomatida</taxon>
        <taxon>Trypanosomatidae</taxon>
        <taxon>Trypanosoma</taxon>
        <taxon>Schizotrypanum</taxon>
    </lineage>
</organism>
<protein>
    <submittedName>
        <fullName evidence="3">Trans-sialidase, putative</fullName>
    </submittedName>
</protein>
<dbReference type="CDD" id="cd15482">
    <property type="entry name" value="Sialidase_non-viral"/>
    <property type="match status" value="1"/>
</dbReference>
<dbReference type="OrthoDB" id="251788at2759"/>
<evidence type="ECO:0000256" key="1">
    <source>
        <dbReference type="SAM" id="MobiDB-lite"/>
    </source>
</evidence>
<dbReference type="Pfam" id="PF13859">
    <property type="entry name" value="BNR_3"/>
    <property type="match status" value="1"/>
</dbReference>
<comment type="caution">
    <text evidence="3">The sequence shown here is derived from an EMBL/GenBank/DDBJ whole genome shotgun (WGS) entry which is preliminary data.</text>
</comment>
<name>K2N309_TRYCR</name>
<proteinExistence type="predicted"/>
<feature type="non-terminal residue" evidence="3">
    <location>
        <position position="305"/>
    </location>
</feature>